<feature type="transmembrane region" description="Helical" evidence="8">
    <location>
        <begin position="377"/>
        <end position="397"/>
    </location>
</feature>
<dbReference type="InterPro" id="IPR050586">
    <property type="entry name" value="CPA3_Na-H_Antiporter_D"/>
</dbReference>
<evidence type="ECO:0000313" key="10">
    <source>
        <dbReference type="EMBL" id="MFC4852854.1"/>
    </source>
</evidence>
<feature type="transmembrane region" description="Helical" evidence="8">
    <location>
        <begin position="337"/>
        <end position="356"/>
    </location>
</feature>
<feature type="transmembrane region" description="Helical" evidence="8">
    <location>
        <begin position="165"/>
        <end position="187"/>
    </location>
</feature>
<evidence type="ECO:0000256" key="7">
    <source>
        <dbReference type="RuleBase" id="RU000320"/>
    </source>
</evidence>
<evidence type="ECO:0000313" key="11">
    <source>
        <dbReference type="Proteomes" id="UP001595859"/>
    </source>
</evidence>
<feature type="transmembrane region" description="Helical" evidence="8">
    <location>
        <begin position="6"/>
        <end position="23"/>
    </location>
</feature>
<comment type="subcellular location">
    <subcellularLocation>
        <location evidence="1">Cell membrane</location>
        <topology evidence="1">Multi-pass membrane protein</topology>
    </subcellularLocation>
    <subcellularLocation>
        <location evidence="7">Membrane</location>
        <topology evidence="7">Multi-pass membrane protein</topology>
    </subcellularLocation>
</comment>
<comment type="similarity">
    <text evidence="2">Belongs to the CPA3 antiporters (TC 2.A.63) subunit D family.</text>
</comment>
<feature type="transmembrane region" description="Helical" evidence="8">
    <location>
        <begin position="409"/>
        <end position="429"/>
    </location>
</feature>
<dbReference type="PANTHER" id="PTHR42703:SF1">
    <property type="entry name" value="NA(+)_H(+) ANTIPORTER SUBUNIT D1"/>
    <property type="match status" value="1"/>
</dbReference>
<protein>
    <submittedName>
        <fullName evidence="10">Monovalent cation/H+ antiporter subunit D family protein</fullName>
    </submittedName>
</protein>
<evidence type="ECO:0000256" key="1">
    <source>
        <dbReference type="ARBA" id="ARBA00004651"/>
    </source>
</evidence>
<feature type="transmembrane region" description="Helical" evidence="8">
    <location>
        <begin position="108"/>
        <end position="126"/>
    </location>
</feature>
<feature type="transmembrane region" description="Helical" evidence="8">
    <location>
        <begin position="132"/>
        <end position="153"/>
    </location>
</feature>
<evidence type="ECO:0000256" key="4">
    <source>
        <dbReference type="ARBA" id="ARBA00022692"/>
    </source>
</evidence>
<feature type="transmembrane region" description="Helical" evidence="8">
    <location>
        <begin position="72"/>
        <end position="96"/>
    </location>
</feature>
<dbReference type="EMBL" id="JBHSIS010000002">
    <property type="protein sequence ID" value="MFC4852854.1"/>
    <property type="molecule type" value="Genomic_DNA"/>
</dbReference>
<proteinExistence type="inferred from homology"/>
<evidence type="ECO:0000256" key="8">
    <source>
        <dbReference type="SAM" id="Phobius"/>
    </source>
</evidence>
<dbReference type="InterPro" id="IPR001750">
    <property type="entry name" value="ND/Mrp_TM"/>
</dbReference>
<dbReference type="PANTHER" id="PTHR42703">
    <property type="entry name" value="NADH DEHYDROGENASE"/>
    <property type="match status" value="1"/>
</dbReference>
<keyword evidence="5 8" id="KW-1133">Transmembrane helix</keyword>
<keyword evidence="4 7" id="KW-0812">Transmembrane</keyword>
<feature type="transmembrane region" description="Helical" evidence="8">
    <location>
        <begin position="207"/>
        <end position="233"/>
    </location>
</feature>
<feature type="transmembrane region" description="Helical" evidence="8">
    <location>
        <begin position="254"/>
        <end position="275"/>
    </location>
</feature>
<evidence type="ECO:0000259" key="9">
    <source>
        <dbReference type="Pfam" id="PF00361"/>
    </source>
</evidence>
<organism evidence="10 11">
    <name type="scientific">Actinophytocola glycyrrhizae</name>
    <dbReference type="NCBI Taxonomy" id="2044873"/>
    <lineage>
        <taxon>Bacteria</taxon>
        <taxon>Bacillati</taxon>
        <taxon>Actinomycetota</taxon>
        <taxon>Actinomycetes</taxon>
        <taxon>Pseudonocardiales</taxon>
        <taxon>Pseudonocardiaceae</taxon>
    </lineage>
</organism>
<evidence type="ECO:0000256" key="5">
    <source>
        <dbReference type="ARBA" id="ARBA00022989"/>
    </source>
</evidence>
<evidence type="ECO:0000256" key="6">
    <source>
        <dbReference type="ARBA" id="ARBA00023136"/>
    </source>
</evidence>
<feature type="transmembrane region" description="Helical" evidence="8">
    <location>
        <begin position="306"/>
        <end position="325"/>
    </location>
</feature>
<evidence type="ECO:0000256" key="2">
    <source>
        <dbReference type="ARBA" id="ARBA00005346"/>
    </source>
</evidence>
<accession>A0ABV9RVB3</accession>
<sequence length="491" mass="51012">MTAQLPALQVLIPLLCAPFCVLLRSRTVAWLLFLLASLGSLACAVLLAVRVAGDGTLRYEMGGWPAPYGIEFVVAGFNTPVLLLVSLIATVTAVYSRRSVAAEIDDRRAPLFYTCLCLTLTGLLGLSITGDVFNAFVFLEVSSLSSYALIAMGRRRRALLAGFRYLVIGTVGATFVLIGVGLAYAVTGTLNMTDLARRLADVDGNRALYAAVVFVFVGLAIKMAVFPLHAWLPGAYAEAPSAVSTFLAASSTKVATYVFCRFAFTVFGAGLVFGTMPLDQVGLAIAGLAMLAGSAVACFQDDVKYLLAWSSVAQMGYILAGISLATAEGVSAGYLHVINHAVVKGAMFGAAGLLLLRLGSVRLSALAGLGRRMPWTFAAIVVAGLGLVGVPPTAGFVSKWALATALLDAGQWPVLVAVLASSLLALVYVGRIVEAAWFRDPPEPAVVPKAPASMVAAIWLLVLLSVYFGIDATLPAGLADAAAAALLGNGG</sequence>
<keyword evidence="6 8" id="KW-0472">Membrane</keyword>
<dbReference type="RefSeq" id="WP_378054807.1">
    <property type="nucleotide sequence ID" value="NZ_JBHSIS010000002.1"/>
</dbReference>
<comment type="caution">
    <text evidence="10">The sequence shown here is derived from an EMBL/GenBank/DDBJ whole genome shotgun (WGS) entry which is preliminary data.</text>
</comment>
<feature type="domain" description="NADH:quinone oxidoreductase/Mrp antiporter transmembrane" evidence="9">
    <location>
        <begin position="130"/>
        <end position="423"/>
    </location>
</feature>
<dbReference type="PRINTS" id="PR01437">
    <property type="entry name" value="NUOXDRDTASE4"/>
</dbReference>
<reference evidence="11" key="1">
    <citation type="journal article" date="2019" name="Int. J. Syst. Evol. Microbiol.">
        <title>The Global Catalogue of Microorganisms (GCM) 10K type strain sequencing project: providing services to taxonomists for standard genome sequencing and annotation.</title>
        <authorList>
            <consortium name="The Broad Institute Genomics Platform"/>
            <consortium name="The Broad Institute Genome Sequencing Center for Infectious Disease"/>
            <person name="Wu L."/>
            <person name="Ma J."/>
        </authorList>
    </citation>
    <scope>NUCLEOTIDE SEQUENCE [LARGE SCALE GENOMIC DNA]</scope>
    <source>
        <strain evidence="11">ZS-22-S1</strain>
    </source>
</reference>
<feature type="transmembrane region" description="Helical" evidence="8">
    <location>
        <begin position="30"/>
        <end position="52"/>
    </location>
</feature>
<keyword evidence="3" id="KW-1003">Cell membrane</keyword>
<dbReference type="InterPro" id="IPR003918">
    <property type="entry name" value="NADH_UbQ_OxRdtase"/>
</dbReference>
<feature type="transmembrane region" description="Helical" evidence="8">
    <location>
        <begin position="281"/>
        <end position="299"/>
    </location>
</feature>
<gene>
    <name evidence="10" type="ORF">ACFPCV_05000</name>
</gene>
<dbReference type="Proteomes" id="UP001595859">
    <property type="component" value="Unassembled WGS sequence"/>
</dbReference>
<dbReference type="Pfam" id="PF00361">
    <property type="entry name" value="Proton_antipo_M"/>
    <property type="match status" value="1"/>
</dbReference>
<evidence type="ECO:0000256" key="3">
    <source>
        <dbReference type="ARBA" id="ARBA00022475"/>
    </source>
</evidence>
<feature type="transmembrane region" description="Helical" evidence="8">
    <location>
        <begin position="450"/>
        <end position="470"/>
    </location>
</feature>
<keyword evidence="11" id="KW-1185">Reference proteome</keyword>
<name>A0ABV9RVB3_9PSEU</name>